<dbReference type="PROSITE" id="PS51355">
    <property type="entry name" value="GLUTATHIONE_PEROXID_3"/>
    <property type="match status" value="1"/>
</dbReference>
<sequence length="102" mass="11202">MNQEEKTDADIKKWVTETAVTKGFIKKALEFEFFSKSDVNGANINPVYRFLKSQPGCGGAVAWNFSGKFLISSNGKKITRSNENASKLHGKVEELLAEASTA</sequence>
<name>A0A6T8JCC0_HEMAN</name>
<evidence type="ECO:0000256" key="2">
    <source>
        <dbReference type="ARBA" id="ARBA00022559"/>
    </source>
</evidence>
<keyword evidence="3" id="KW-0560">Oxidoreductase</keyword>
<dbReference type="GO" id="GO:0004601">
    <property type="term" value="F:peroxidase activity"/>
    <property type="evidence" value="ECO:0007669"/>
    <property type="project" value="UniProtKB-KW"/>
</dbReference>
<dbReference type="PANTHER" id="PTHR11592:SF134">
    <property type="entry name" value="PHOSPHOLIPID HYDROPEROXIDE GLUTATHIONE PEROXIDASE"/>
    <property type="match status" value="1"/>
</dbReference>
<keyword evidence="2" id="KW-0575">Peroxidase</keyword>
<gene>
    <name evidence="5" type="ORF">HAND00432_LOCUS27439</name>
    <name evidence="4" type="ORF">HAND1043_LOCUS7585</name>
</gene>
<dbReference type="SUPFAM" id="SSF52833">
    <property type="entry name" value="Thioredoxin-like"/>
    <property type="match status" value="1"/>
</dbReference>
<dbReference type="InterPro" id="IPR000889">
    <property type="entry name" value="Glutathione_peroxidase"/>
</dbReference>
<organism evidence="5">
    <name type="scientific">Hemiselmis andersenii</name>
    <name type="common">Cryptophyte alga</name>
    <dbReference type="NCBI Taxonomy" id="464988"/>
    <lineage>
        <taxon>Eukaryota</taxon>
        <taxon>Cryptophyceae</taxon>
        <taxon>Cryptomonadales</taxon>
        <taxon>Hemiselmidaceae</taxon>
        <taxon>Hemiselmis</taxon>
    </lineage>
</organism>
<reference evidence="5" key="1">
    <citation type="submission" date="2021-01" db="EMBL/GenBank/DDBJ databases">
        <authorList>
            <person name="Corre E."/>
            <person name="Pelletier E."/>
            <person name="Niang G."/>
            <person name="Scheremetjew M."/>
            <person name="Finn R."/>
            <person name="Kale V."/>
            <person name="Holt S."/>
            <person name="Cochrane G."/>
            <person name="Meng A."/>
            <person name="Brown T."/>
            <person name="Cohen L."/>
        </authorList>
    </citation>
    <scope>NUCLEOTIDE SEQUENCE</scope>
    <source>
        <strain evidence="4">CCMP441</strain>
        <strain evidence="5">CCMP644</strain>
    </source>
</reference>
<protein>
    <submittedName>
        <fullName evidence="5">Uncharacterized protein</fullName>
    </submittedName>
</protein>
<dbReference type="GO" id="GO:0006979">
    <property type="term" value="P:response to oxidative stress"/>
    <property type="evidence" value="ECO:0007669"/>
    <property type="project" value="InterPro"/>
</dbReference>
<dbReference type="Gene3D" id="3.40.30.10">
    <property type="entry name" value="Glutaredoxin"/>
    <property type="match status" value="1"/>
</dbReference>
<dbReference type="EMBL" id="HBFK01012589">
    <property type="protein sequence ID" value="CAD8741093.1"/>
    <property type="molecule type" value="Transcribed_RNA"/>
</dbReference>
<dbReference type="PANTHER" id="PTHR11592">
    <property type="entry name" value="GLUTATHIONE PEROXIDASE"/>
    <property type="match status" value="1"/>
</dbReference>
<evidence type="ECO:0000313" key="5">
    <source>
        <dbReference type="EMBL" id="CAD8976434.1"/>
    </source>
</evidence>
<evidence type="ECO:0000313" key="4">
    <source>
        <dbReference type="EMBL" id="CAD8741093.1"/>
    </source>
</evidence>
<accession>A0A6T8JCC0</accession>
<dbReference type="AlphaFoldDB" id="A0A6T8JCC0"/>
<evidence type="ECO:0000256" key="3">
    <source>
        <dbReference type="ARBA" id="ARBA00023002"/>
    </source>
</evidence>
<proteinExistence type="inferred from homology"/>
<evidence type="ECO:0000256" key="1">
    <source>
        <dbReference type="ARBA" id="ARBA00006926"/>
    </source>
</evidence>
<comment type="similarity">
    <text evidence="1">Belongs to the glutathione peroxidase family.</text>
</comment>
<dbReference type="EMBL" id="HBFX01045652">
    <property type="protein sequence ID" value="CAD8976434.1"/>
    <property type="molecule type" value="Transcribed_RNA"/>
</dbReference>
<dbReference type="InterPro" id="IPR036249">
    <property type="entry name" value="Thioredoxin-like_sf"/>
</dbReference>